<evidence type="ECO:0000256" key="1">
    <source>
        <dbReference type="ARBA" id="ARBA00007345"/>
    </source>
</evidence>
<dbReference type="Proteomes" id="UP001168877">
    <property type="component" value="Unassembled WGS sequence"/>
</dbReference>
<evidence type="ECO:0000313" key="5">
    <source>
        <dbReference type="Proteomes" id="UP001168877"/>
    </source>
</evidence>
<dbReference type="EMBL" id="JAUESC010000002">
    <property type="protein sequence ID" value="KAK0603350.1"/>
    <property type="molecule type" value="Genomic_DNA"/>
</dbReference>
<evidence type="ECO:0000313" key="4">
    <source>
        <dbReference type="EMBL" id="KAK0603350.1"/>
    </source>
</evidence>
<evidence type="ECO:0000256" key="3">
    <source>
        <dbReference type="ARBA" id="ARBA00023274"/>
    </source>
</evidence>
<dbReference type="GO" id="GO:0005840">
    <property type="term" value="C:ribosome"/>
    <property type="evidence" value="ECO:0007669"/>
    <property type="project" value="UniProtKB-KW"/>
</dbReference>
<keyword evidence="3" id="KW-0687">Ribonucleoprotein</keyword>
<protein>
    <submittedName>
        <fullName evidence="4">Uncharacterized protein</fullName>
    </submittedName>
</protein>
<comment type="similarity">
    <text evidence="1">Belongs to the universal ribosomal protein uS19 family.</text>
</comment>
<organism evidence="4 5">
    <name type="scientific">Acer saccharum</name>
    <name type="common">Sugar maple</name>
    <dbReference type="NCBI Taxonomy" id="4024"/>
    <lineage>
        <taxon>Eukaryota</taxon>
        <taxon>Viridiplantae</taxon>
        <taxon>Streptophyta</taxon>
        <taxon>Embryophyta</taxon>
        <taxon>Tracheophyta</taxon>
        <taxon>Spermatophyta</taxon>
        <taxon>Magnoliopsida</taxon>
        <taxon>eudicotyledons</taxon>
        <taxon>Gunneridae</taxon>
        <taxon>Pentapetalae</taxon>
        <taxon>rosids</taxon>
        <taxon>malvids</taxon>
        <taxon>Sapindales</taxon>
        <taxon>Sapindaceae</taxon>
        <taxon>Hippocastanoideae</taxon>
        <taxon>Acereae</taxon>
        <taxon>Acer</taxon>
    </lineage>
</organism>
<keyword evidence="2" id="KW-0689">Ribosomal protein</keyword>
<evidence type="ECO:0000256" key="2">
    <source>
        <dbReference type="ARBA" id="ARBA00022980"/>
    </source>
</evidence>
<reference evidence="4" key="1">
    <citation type="journal article" date="2022" name="Plant J.">
        <title>Strategies of tolerance reflected in two North American maple genomes.</title>
        <authorList>
            <person name="McEvoy S.L."/>
            <person name="Sezen U.U."/>
            <person name="Trouern-Trend A."/>
            <person name="McMahon S.M."/>
            <person name="Schaberg P.G."/>
            <person name="Yang J."/>
            <person name="Wegrzyn J.L."/>
            <person name="Swenson N.G."/>
        </authorList>
    </citation>
    <scope>NUCLEOTIDE SEQUENCE</scope>
    <source>
        <strain evidence="4">NS2018</strain>
    </source>
</reference>
<proteinExistence type="inferred from homology"/>
<keyword evidence="5" id="KW-1185">Reference proteome</keyword>
<dbReference type="AlphaFoldDB" id="A0AA39TBH8"/>
<accession>A0AA39TBH8</accession>
<dbReference type="Gene3D" id="3.30.860.10">
    <property type="entry name" value="30s Ribosomal Protein S19, Chain A"/>
    <property type="match status" value="1"/>
</dbReference>
<gene>
    <name evidence="4" type="ORF">LWI29_003992</name>
</gene>
<dbReference type="GO" id="GO:0003735">
    <property type="term" value="F:structural constituent of ribosome"/>
    <property type="evidence" value="ECO:0007669"/>
    <property type="project" value="InterPro"/>
</dbReference>
<name>A0AA39TBH8_ACESA</name>
<dbReference type="InterPro" id="IPR023575">
    <property type="entry name" value="Ribosomal_uS19_SF"/>
</dbReference>
<reference evidence="4" key="2">
    <citation type="submission" date="2023-06" db="EMBL/GenBank/DDBJ databases">
        <authorList>
            <person name="Swenson N.G."/>
            <person name="Wegrzyn J.L."/>
            <person name="Mcevoy S.L."/>
        </authorList>
    </citation>
    <scope>NUCLEOTIDE SEQUENCE</scope>
    <source>
        <strain evidence="4">NS2018</strain>
        <tissue evidence="4">Leaf</tissue>
    </source>
</reference>
<sequence>MADVDPEVTTAAQPTKRTFKKFSFRGVDLDALLDSLLMSLSSSSLHVLALASDLPLSYQIKHSNLDLIASGFIYTESYCVKLIAEEANPIHILHSSLSPSAKSEVERAVNESWLKSMKKDEIVREVLYETCRYALRPYTSNYPSQPHQ</sequence>
<dbReference type="GO" id="GO:0006412">
    <property type="term" value="P:translation"/>
    <property type="evidence" value="ECO:0007669"/>
    <property type="project" value="InterPro"/>
</dbReference>
<comment type="caution">
    <text evidence="4">The sequence shown here is derived from an EMBL/GenBank/DDBJ whole genome shotgun (WGS) entry which is preliminary data.</text>
</comment>
<dbReference type="GO" id="GO:1990904">
    <property type="term" value="C:ribonucleoprotein complex"/>
    <property type="evidence" value="ECO:0007669"/>
    <property type="project" value="UniProtKB-KW"/>
</dbReference>